<dbReference type="OrthoDB" id="273345at2759"/>
<dbReference type="GO" id="GO:0005634">
    <property type="term" value="C:nucleus"/>
    <property type="evidence" value="ECO:0007669"/>
    <property type="project" value="UniProtKB-SubCell"/>
</dbReference>
<feature type="domain" description="25S rRNA (uridine-N(3))-methyltransferase BMT5-like" evidence="7">
    <location>
        <begin position="14"/>
        <end position="254"/>
    </location>
</feature>
<dbReference type="Proteomes" id="UP001143981">
    <property type="component" value="Unassembled WGS sequence"/>
</dbReference>
<keyword evidence="3" id="KW-0539">Nucleus</keyword>
<gene>
    <name evidence="9" type="primary">MND1</name>
    <name evidence="9" type="ORF">LPJ61_001951</name>
</gene>
<organism evidence="9 10">
    <name type="scientific">Coemansia biformis</name>
    <dbReference type="NCBI Taxonomy" id="1286918"/>
    <lineage>
        <taxon>Eukaryota</taxon>
        <taxon>Fungi</taxon>
        <taxon>Fungi incertae sedis</taxon>
        <taxon>Zoopagomycota</taxon>
        <taxon>Kickxellomycotina</taxon>
        <taxon>Kickxellomycetes</taxon>
        <taxon>Kickxellales</taxon>
        <taxon>Kickxellaceae</taxon>
        <taxon>Coemansia</taxon>
    </lineage>
</organism>
<dbReference type="InterPro" id="IPR019446">
    <property type="entry name" value="BMT5-like"/>
</dbReference>
<protein>
    <submittedName>
        <fullName evidence="9">Meiotic nuclear division protein 1</fullName>
    </submittedName>
</protein>
<evidence type="ECO:0000256" key="4">
    <source>
        <dbReference type="SAM" id="Coils"/>
    </source>
</evidence>
<evidence type="ECO:0000256" key="5">
    <source>
        <dbReference type="SAM" id="MobiDB-lite"/>
    </source>
</evidence>
<reference evidence="9" key="1">
    <citation type="submission" date="2022-07" db="EMBL/GenBank/DDBJ databases">
        <title>Phylogenomic reconstructions and comparative analyses of Kickxellomycotina fungi.</title>
        <authorList>
            <person name="Reynolds N.K."/>
            <person name="Stajich J.E."/>
            <person name="Barry K."/>
            <person name="Grigoriev I.V."/>
            <person name="Crous P."/>
            <person name="Smith M.E."/>
        </authorList>
    </citation>
    <scope>NUCLEOTIDE SEQUENCE</scope>
    <source>
        <strain evidence="9">BCRC 34381</strain>
    </source>
</reference>
<evidence type="ECO:0000313" key="10">
    <source>
        <dbReference type="Proteomes" id="UP001143981"/>
    </source>
</evidence>
<dbReference type="GO" id="GO:0070042">
    <property type="term" value="F:rRNA (uridine-N3-)-methyltransferase activity"/>
    <property type="evidence" value="ECO:0007669"/>
    <property type="project" value="InterPro"/>
</dbReference>
<sequence length="507" mass="57172">RGMRFPYTRHHTILLVGEGNFSFARSVAAQLDSGANMIATSYDSREQACEKYPDTDEHVQEFELLGGTVLFGVDGTRLAKQKRLRGKQFSRIVFNFPHVGMGIKDQERNIRANQELLLGFFNSAGPLLTAGRPKAPPKKTDSDDSDDDDNEGGGGPRKKPRRRQRKGRADGPTTGVFVFEGIEAQVVYNADDGAGDGDDELAVEEDPGQIHVTLKSGMPYERWSIRRLARDCGLVSHTTLPFTPSTFPGYEHRRTLGFEEGVSKDANKEICDKRPKLYTFVTDPQEEPSSSTEMDPLNGIRRETPLGPRLNLDEKRKRMLDIFHESQEPFLLKELERIGPKQKGIVAQSVKDVVQSLVDDGLCHCEKVGTSNFFWAFPSEAAVKRQNKKRALEKELAQAQATKEELTESIARAQLGREQTEERANLVEELGGVEATWKEQQAELQKFKECDPAVLNQKRNEAREARDAANRWTDNIFIIQSWVREKFNMDMDDFNKHFGIPADLDSV</sequence>
<evidence type="ECO:0000313" key="9">
    <source>
        <dbReference type="EMBL" id="KAJ1732645.1"/>
    </source>
</evidence>
<evidence type="ECO:0000256" key="2">
    <source>
        <dbReference type="ARBA" id="ARBA00023054"/>
    </source>
</evidence>
<evidence type="ECO:0000256" key="1">
    <source>
        <dbReference type="ARBA" id="ARBA00004123"/>
    </source>
</evidence>
<feature type="region of interest" description="Disordered" evidence="5">
    <location>
        <begin position="283"/>
        <end position="307"/>
    </location>
</feature>
<dbReference type="Pfam" id="PF18517">
    <property type="entry name" value="LZ3wCH"/>
    <property type="match status" value="1"/>
</dbReference>
<feature type="compositionally biased region" description="Basic residues" evidence="5">
    <location>
        <begin position="156"/>
        <end position="166"/>
    </location>
</feature>
<comment type="caution">
    <text evidence="9">The sequence shown here is derived from an EMBL/GenBank/DDBJ whole genome shotgun (WGS) entry which is preliminary data.</text>
</comment>
<dbReference type="GO" id="GO:0070475">
    <property type="term" value="P:rRNA base methylation"/>
    <property type="evidence" value="ECO:0007669"/>
    <property type="project" value="InterPro"/>
</dbReference>
<dbReference type="InterPro" id="IPR040661">
    <property type="entry name" value="LZ3wCH"/>
</dbReference>
<feature type="non-terminal residue" evidence="9">
    <location>
        <position position="507"/>
    </location>
</feature>
<accession>A0A9W7YDD5</accession>
<proteinExistence type="predicted"/>
<dbReference type="InterPro" id="IPR040453">
    <property type="entry name" value="Mnd1_HTH"/>
</dbReference>
<dbReference type="Pfam" id="PF03962">
    <property type="entry name" value="Mnd1"/>
    <property type="match status" value="1"/>
</dbReference>
<feature type="domain" description="Leucine zipper with capping helix" evidence="8">
    <location>
        <begin position="454"/>
        <end position="505"/>
    </location>
</feature>
<comment type="subcellular location">
    <subcellularLocation>
        <location evidence="1">Nucleus</location>
    </subcellularLocation>
</comment>
<dbReference type="EMBL" id="JANBOI010000207">
    <property type="protein sequence ID" value="KAJ1732645.1"/>
    <property type="molecule type" value="Genomic_DNA"/>
</dbReference>
<evidence type="ECO:0000259" key="7">
    <source>
        <dbReference type="Pfam" id="PF10354"/>
    </source>
</evidence>
<dbReference type="GO" id="GO:0005737">
    <property type="term" value="C:cytoplasm"/>
    <property type="evidence" value="ECO:0007669"/>
    <property type="project" value="TreeGrafter"/>
</dbReference>
<dbReference type="PANTHER" id="PTHR11538">
    <property type="entry name" value="PHENYLALANYL-TRNA SYNTHETASE"/>
    <property type="match status" value="1"/>
</dbReference>
<feature type="coiled-coil region" evidence="4">
    <location>
        <begin position="382"/>
        <end position="423"/>
    </location>
</feature>
<name>A0A9W7YDD5_9FUNG</name>
<feature type="domain" description="Mnd1 HTH" evidence="6">
    <location>
        <begin position="319"/>
        <end position="378"/>
    </location>
</feature>
<dbReference type="PANTHER" id="PTHR11538:SF26">
    <property type="entry name" value="FERREDOXIN-FOLD ANTICODON-BINDING DOMAIN-CONTAINING PROTEIN 1"/>
    <property type="match status" value="1"/>
</dbReference>
<dbReference type="Pfam" id="PF10354">
    <property type="entry name" value="BMT5-like"/>
    <property type="match status" value="1"/>
</dbReference>
<evidence type="ECO:0000256" key="3">
    <source>
        <dbReference type="ARBA" id="ARBA00023242"/>
    </source>
</evidence>
<dbReference type="AlphaFoldDB" id="A0A9W7YDD5"/>
<evidence type="ECO:0000259" key="8">
    <source>
        <dbReference type="Pfam" id="PF18517"/>
    </source>
</evidence>
<feature type="region of interest" description="Disordered" evidence="5">
    <location>
        <begin position="128"/>
        <end position="174"/>
    </location>
</feature>
<keyword evidence="10" id="KW-1185">Reference proteome</keyword>
<keyword evidence="2 4" id="KW-0175">Coiled coil</keyword>
<evidence type="ECO:0000259" key="6">
    <source>
        <dbReference type="Pfam" id="PF03962"/>
    </source>
</evidence>